<evidence type="ECO:0000313" key="3">
    <source>
        <dbReference type="Proteomes" id="UP001500622"/>
    </source>
</evidence>
<name>A0ABP8L481_9MICO</name>
<dbReference type="Proteomes" id="UP001500622">
    <property type="component" value="Unassembled WGS sequence"/>
</dbReference>
<proteinExistence type="predicted"/>
<protein>
    <recommendedName>
        <fullName evidence="1">SAF domain-containing protein</fullName>
    </recommendedName>
</protein>
<evidence type="ECO:0000259" key="1">
    <source>
        <dbReference type="SMART" id="SM00858"/>
    </source>
</evidence>
<dbReference type="CDD" id="cd11614">
    <property type="entry name" value="SAF_CpaB_FlgA_like"/>
    <property type="match status" value="1"/>
</dbReference>
<sequence>MLVRSHAPPSSSPAAAVRRSLWRYRHMVAALCVAAAAAVALDTLRPPDPPVEPVVVMADDVPAGTVLSEADVEVREAPAGTYPDSVLREAGSAVGRPLAVGLTAGTALLPTMVTGPGLAGSAPAGTVVVPVPVADDATARLARPGQRIDLVAVAAEASSADGPAAVVARGVVVLAVWSPTGGGGILGDTTTGARYLYVAAREEDATVLVGAGAWAPLRAVLPSQ</sequence>
<dbReference type="SMART" id="SM00858">
    <property type="entry name" value="SAF"/>
    <property type="match status" value="1"/>
</dbReference>
<keyword evidence="3" id="KW-1185">Reference proteome</keyword>
<gene>
    <name evidence="2" type="ORF">GCM10023169_14140</name>
</gene>
<dbReference type="Gene3D" id="3.90.1210.10">
    <property type="entry name" value="Antifreeze-like/N-acetylneuraminic acid synthase C-terminal domain"/>
    <property type="match status" value="1"/>
</dbReference>
<organism evidence="2 3">
    <name type="scientific">Georgenia halophila</name>
    <dbReference type="NCBI Taxonomy" id="620889"/>
    <lineage>
        <taxon>Bacteria</taxon>
        <taxon>Bacillati</taxon>
        <taxon>Actinomycetota</taxon>
        <taxon>Actinomycetes</taxon>
        <taxon>Micrococcales</taxon>
        <taxon>Bogoriellaceae</taxon>
        <taxon>Georgenia</taxon>
    </lineage>
</organism>
<evidence type="ECO:0000313" key="2">
    <source>
        <dbReference type="EMBL" id="GAA4421338.1"/>
    </source>
</evidence>
<dbReference type="Pfam" id="PF08666">
    <property type="entry name" value="SAF"/>
    <property type="match status" value="1"/>
</dbReference>
<dbReference type="EMBL" id="BAABGN010000005">
    <property type="protein sequence ID" value="GAA4421338.1"/>
    <property type="molecule type" value="Genomic_DNA"/>
</dbReference>
<feature type="domain" description="SAF" evidence="1">
    <location>
        <begin position="52"/>
        <end position="114"/>
    </location>
</feature>
<dbReference type="RefSeq" id="WP_345215546.1">
    <property type="nucleotide sequence ID" value="NZ_BAABGN010000005.1"/>
</dbReference>
<comment type="caution">
    <text evidence="2">The sequence shown here is derived from an EMBL/GenBank/DDBJ whole genome shotgun (WGS) entry which is preliminary data.</text>
</comment>
<accession>A0ABP8L481</accession>
<dbReference type="InterPro" id="IPR013974">
    <property type="entry name" value="SAF"/>
</dbReference>
<reference evidence="3" key="1">
    <citation type="journal article" date="2019" name="Int. J. Syst. Evol. Microbiol.">
        <title>The Global Catalogue of Microorganisms (GCM) 10K type strain sequencing project: providing services to taxonomists for standard genome sequencing and annotation.</title>
        <authorList>
            <consortium name="The Broad Institute Genomics Platform"/>
            <consortium name="The Broad Institute Genome Sequencing Center for Infectious Disease"/>
            <person name="Wu L."/>
            <person name="Ma J."/>
        </authorList>
    </citation>
    <scope>NUCLEOTIDE SEQUENCE [LARGE SCALE GENOMIC DNA]</scope>
    <source>
        <strain evidence="3">JCM 17810</strain>
    </source>
</reference>